<dbReference type="CDD" id="cd01949">
    <property type="entry name" value="GGDEF"/>
    <property type="match status" value="1"/>
</dbReference>
<reference evidence="5" key="1">
    <citation type="submission" date="2016-10" db="EMBL/GenBank/DDBJ databases">
        <authorList>
            <person name="Varghese N."/>
            <person name="Submissions S."/>
        </authorList>
    </citation>
    <scope>NUCLEOTIDE SEQUENCE [LARGE SCALE GENOMIC DNA]</scope>
    <source>
        <strain evidence="5">DSM 44209</strain>
    </source>
</reference>
<dbReference type="InterPro" id="IPR013767">
    <property type="entry name" value="PAS_fold"/>
</dbReference>
<proteinExistence type="predicted"/>
<dbReference type="Gene3D" id="3.30.70.270">
    <property type="match status" value="1"/>
</dbReference>
<dbReference type="PANTHER" id="PTHR44757">
    <property type="entry name" value="DIGUANYLATE CYCLASE DGCP"/>
    <property type="match status" value="1"/>
</dbReference>
<dbReference type="InterPro" id="IPR029787">
    <property type="entry name" value="Nucleotide_cyclase"/>
</dbReference>
<evidence type="ECO:0000259" key="2">
    <source>
        <dbReference type="PROSITE" id="PS50113"/>
    </source>
</evidence>
<dbReference type="SUPFAM" id="SSF55785">
    <property type="entry name" value="PYP-like sensor domain (PAS domain)"/>
    <property type="match status" value="1"/>
</dbReference>
<evidence type="ECO:0000313" key="5">
    <source>
        <dbReference type="Proteomes" id="UP000198507"/>
    </source>
</evidence>
<dbReference type="InterPro" id="IPR000700">
    <property type="entry name" value="PAS-assoc_C"/>
</dbReference>
<dbReference type="InterPro" id="IPR052155">
    <property type="entry name" value="Biofilm_reg_signaling"/>
</dbReference>
<dbReference type="AlphaFoldDB" id="A0A1H9YJX3"/>
<evidence type="ECO:0000259" key="1">
    <source>
        <dbReference type="PROSITE" id="PS50112"/>
    </source>
</evidence>
<sequence length="299" mass="32299">MSRSGDVTRRGGPHASLHAAFQHAPMGMAVTTVDGVLLEVNPALGRLLRRTPDALTGTSLFDLTHPDDRDGAHRSCAALRVHRSSLWRHECRFLRTGGEHVAVQVATSWVDADGGQPAHLVMVIEDIGDRKAVEAGLRHQAVHDPLTGLPNRVLFRDRLQHALDRGHREGTETCVLMIDLDGFKAINDRYGHPVGDRVLAAFAGRLTAALRASDTAARLGGDEFAVICERSAPYDAEALVARLHTLLVEPFDLDGSPVVVRCSIGLGHVDGGTDTSAGVATLIGDADRRMYADKRRSRD</sequence>
<dbReference type="InterPro" id="IPR000160">
    <property type="entry name" value="GGDEF_dom"/>
</dbReference>
<dbReference type="GO" id="GO:0006355">
    <property type="term" value="P:regulation of DNA-templated transcription"/>
    <property type="evidence" value="ECO:0007669"/>
    <property type="project" value="InterPro"/>
</dbReference>
<dbReference type="Gene3D" id="3.30.450.20">
    <property type="entry name" value="PAS domain"/>
    <property type="match status" value="1"/>
</dbReference>
<dbReference type="SMART" id="SM00091">
    <property type="entry name" value="PAS"/>
    <property type="match status" value="1"/>
</dbReference>
<keyword evidence="5" id="KW-1185">Reference proteome</keyword>
<dbReference type="PANTHER" id="PTHR44757:SF2">
    <property type="entry name" value="BIOFILM ARCHITECTURE MAINTENANCE PROTEIN MBAA"/>
    <property type="match status" value="1"/>
</dbReference>
<dbReference type="InterPro" id="IPR035965">
    <property type="entry name" value="PAS-like_dom_sf"/>
</dbReference>
<dbReference type="Proteomes" id="UP000198507">
    <property type="component" value="Unassembled WGS sequence"/>
</dbReference>
<feature type="domain" description="GGDEF" evidence="3">
    <location>
        <begin position="171"/>
        <end position="299"/>
    </location>
</feature>
<organism evidence="4 5">
    <name type="scientific">Geodermatophilus poikilotrophus</name>
    <dbReference type="NCBI Taxonomy" id="1333667"/>
    <lineage>
        <taxon>Bacteria</taxon>
        <taxon>Bacillati</taxon>
        <taxon>Actinomycetota</taxon>
        <taxon>Actinomycetes</taxon>
        <taxon>Geodermatophilales</taxon>
        <taxon>Geodermatophilaceae</taxon>
        <taxon>Geodermatophilus</taxon>
    </lineage>
</organism>
<dbReference type="SUPFAM" id="SSF55073">
    <property type="entry name" value="Nucleotide cyclase"/>
    <property type="match status" value="1"/>
</dbReference>
<dbReference type="NCBIfam" id="TIGR00254">
    <property type="entry name" value="GGDEF"/>
    <property type="match status" value="1"/>
</dbReference>
<name>A0A1H9YJX3_9ACTN</name>
<dbReference type="InterPro" id="IPR000014">
    <property type="entry name" value="PAS"/>
</dbReference>
<feature type="domain" description="PAS" evidence="1">
    <location>
        <begin position="13"/>
        <end position="70"/>
    </location>
</feature>
<dbReference type="SMART" id="SM00267">
    <property type="entry name" value="GGDEF"/>
    <property type="match status" value="1"/>
</dbReference>
<dbReference type="NCBIfam" id="TIGR00229">
    <property type="entry name" value="sensory_box"/>
    <property type="match status" value="1"/>
</dbReference>
<dbReference type="PROSITE" id="PS50113">
    <property type="entry name" value="PAC"/>
    <property type="match status" value="1"/>
</dbReference>
<evidence type="ECO:0000313" key="4">
    <source>
        <dbReference type="EMBL" id="SES69360.1"/>
    </source>
</evidence>
<dbReference type="Pfam" id="PF00989">
    <property type="entry name" value="PAS"/>
    <property type="match status" value="1"/>
</dbReference>
<evidence type="ECO:0000259" key="3">
    <source>
        <dbReference type="PROSITE" id="PS50887"/>
    </source>
</evidence>
<accession>A0A1H9YJX3</accession>
<dbReference type="InterPro" id="IPR043128">
    <property type="entry name" value="Rev_trsase/Diguanyl_cyclase"/>
</dbReference>
<dbReference type="RefSeq" id="WP_281244736.1">
    <property type="nucleotide sequence ID" value="NZ_FOIE01000001.1"/>
</dbReference>
<dbReference type="PROSITE" id="PS50887">
    <property type="entry name" value="GGDEF"/>
    <property type="match status" value="1"/>
</dbReference>
<dbReference type="FunFam" id="3.30.70.270:FF:000001">
    <property type="entry name" value="Diguanylate cyclase domain protein"/>
    <property type="match status" value="1"/>
</dbReference>
<dbReference type="EMBL" id="FOIE01000001">
    <property type="protein sequence ID" value="SES69360.1"/>
    <property type="molecule type" value="Genomic_DNA"/>
</dbReference>
<dbReference type="CDD" id="cd00130">
    <property type="entry name" value="PAS"/>
    <property type="match status" value="1"/>
</dbReference>
<protein>
    <submittedName>
        <fullName evidence="4">PAS domain S-box-containing protein/diguanylate cyclase (GGDEF) domain-containing protein</fullName>
    </submittedName>
</protein>
<dbReference type="Pfam" id="PF00990">
    <property type="entry name" value="GGDEF"/>
    <property type="match status" value="1"/>
</dbReference>
<feature type="domain" description="PAC" evidence="2">
    <location>
        <begin position="87"/>
        <end position="139"/>
    </location>
</feature>
<dbReference type="PROSITE" id="PS50112">
    <property type="entry name" value="PAS"/>
    <property type="match status" value="1"/>
</dbReference>
<gene>
    <name evidence="4" type="ORF">SAMN04488546_0152</name>
</gene>